<dbReference type="Gene3D" id="3.90.1580.10">
    <property type="entry name" value="paralog of FGE (formylglycine-generating enzyme)"/>
    <property type="match status" value="1"/>
</dbReference>
<proteinExistence type="predicted"/>
<evidence type="ECO:0000313" key="4">
    <source>
        <dbReference type="Proteomes" id="UP000067626"/>
    </source>
</evidence>
<dbReference type="SUPFAM" id="SSF56436">
    <property type="entry name" value="C-type lectin-like"/>
    <property type="match status" value="1"/>
</dbReference>
<name>A0A0K1EEJ3_CHOCO</name>
<evidence type="ECO:0000259" key="2">
    <source>
        <dbReference type="Pfam" id="PF03781"/>
    </source>
</evidence>
<dbReference type="InterPro" id="IPR005532">
    <property type="entry name" value="SUMF_dom"/>
</dbReference>
<feature type="domain" description="Sulfatase-modifying factor enzyme-like" evidence="2">
    <location>
        <begin position="66"/>
        <end position="241"/>
    </location>
</feature>
<reference evidence="3 4" key="1">
    <citation type="submission" date="2015-07" db="EMBL/GenBank/DDBJ databases">
        <title>Genome analysis of myxobacterium Chondromyces crocatus Cm c5 reveals a high potential for natural compound synthesis and the genetic basis for the loss of fruiting body formation.</title>
        <authorList>
            <person name="Zaburannyi N."/>
            <person name="Bunk B."/>
            <person name="Maier J."/>
            <person name="Overmann J."/>
            <person name="Mueller R."/>
        </authorList>
    </citation>
    <scope>NUCLEOTIDE SEQUENCE [LARGE SCALE GENOMIC DNA]</scope>
    <source>
        <strain evidence="3 4">Cm c5</strain>
    </source>
</reference>
<gene>
    <name evidence="3" type="ORF">CMC5_034220</name>
</gene>
<dbReference type="STRING" id="52.CMC5_034220"/>
<dbReference type="KEGG" id="ccro:CMC5_034220"/>
<evidence type="ECO:0000313" key="3">
    <source>
        <dbReference type="EMBL" id="AKT39274.1"/>
    </source>
</evidence>
<dbReference type="Pfam" id="PF03781">
    <property type="entry name" value="FGE-sulfatase"/>
    <property type="match status" value="1"/>
</dbReference>
<dbReference type="Proteomes" id="UP000067626">
    <property type="component" value="Chromosome"/>
</dbReference>
<dbReference type="InterPro" id="IPR042095">
    <property type="entry name" value="SUMF_sf"/>
</dbReference>
<dbReference type="PANTHER" id="PTHR23150:SF19">
    <property type="entry name" value="FORMYLGLYCINE-GENERATING ENZYME"/>
    <property type="match status" value="1"/>
</dbReference>
<dbReference type="RefSeq" id="WP_050431394.1">
    <property type="nucleotide sequence ID" value="NZ_CP012159.1"/>
</dbReference>
<organism evidence="3 4">
    <name type="scientific">Chondromyces crocatus</name>
    <dbReference type="NCBI Taxonomy" id="52"/>
    <lineage>
        <taxon>Bacteria</taxon>
        <taxon>Pseudomonadati</taxon>
        <taxon>Myxococcota</taxon>
        <taxon>Polyangia</taxon>
        <taxon>Polyangiales</taxon>
        <taxon>Polyangiaceae</taxon>
        <taxon>Chondromyces</taxon>
    </lineage>
</organism>
<dbReference type="InterPro" id="IPR051043">
    <property type="entry name" value="Sulfatase_Mod_Factor_Kinase"/>
</dbReference>
<dbReference type="InterPro" id="IPR016187">
    <property type="entry name" value="CTDL_fold"/>
</dbReference>
<keyword evidence="1" id="KW-0732">Signal</keyword>
<protein>
    <recommendedName>
        <fullName evidence="2">Sulfatase-modifying factor enzyme-like domain-containing protein</fullName>
    </recommendedName>
</protein>
<dbReference type="AlphaFoldDB" id="A0A0K1EEJ3"/>
<sequence length="245" mass="27017">MRLDLLAQLLAPLAASTAAPVTGNAVCPPDMVLVEGTHHEQVQRLCTSFKQDHCWAFFPGAVALEMRATPIRACMDRYEWPNRQGELPVVMARFIEAEALCAGVGKRLCTEFEWELGCEGPASLPFPYGHAQDPRACNVSKPWKAVSERKLASNDAAVRAAETARVWQGEPTGTFPACVSAFGAYDLVGNVEEWVSTSRAEWPYRSSLKGGYWSKPWAGCRGTNESHGPLFRFYEVGFRCCRDPG</sequence>
<dbReference type="GO" id="GO:0120147">
    <property type="term" value="F:formylglycine-generating oxidase activity"/>
    <property type="evidence" value="ECO:0007669"/>
    <property type="project" value="TreeGrafter"/>
</dbReference>
<evidence type="ECO:0000256" key="1">
    <source>
        <dbReference type="SAM" id="SignalP"/>
    </source>
</evidence>
<feature type="chain" id="PRO_5005459317" description="Sulfatase-modifying factor enzyme-like domain-containing protein" evidence="1">
    <location>
        <begin position="19"/>
        <end position="245"/>
    </location>
</feature>
<feature type="signal peptide" evidence="1">
    <location>
        <begin position="1"/>
        <end position="18"/>
    </location>
</feature>
<dbReference type="PANTHER" id="PTHR23150">
    <property type="entry name" value="SULFATASE MODIFYING FACTOR 1, 2"/>
    <property type="match status" value="1"/>
</dbReference>
<dbReference type="EMBL" id="CP012159">
    <property type="protein sequence ID" value="AKT39274.1"/>
    <property type="molecule type" value="Genomic_DNA"/>
</dbReference>
<dbReference type="OrthoDB" id="5496976at2"/>
<keyword evidence="4" id="KW-1185">Reference proteome</keyword>
<accession>A0A0K1EEJ3</accession>